<dbReference type="Gene3D" id="2.30.38.10">
    <property type="entry name" value="Luciferase, Domain 3"/>
    <property type="match status" value="2"/>
</dbReference>
<proteinExistence type="predicted"/>
<dbReference type="InterPro" id="IPR010071">
    <property type="entry name" value="AA_adenyl_dom"/>
</dbReference>
<dbReference type="InterPro" id="IPR023213">
    <property type="entry name" value="CAT-like_dom_sf"/>
</dbReference>
<dbReference type="Proteomes" id="UP000003558">
    <property type="component" value="Unassembled WGS sequence"/>
</dbReference>
<evidence type="ECO:0000313" key="6">
    <source>
        <dbReference type="Proteomes" id="UP000003558"/>
    </source>
</evidence>
<name>F9W0W6_9ACTN</name>
<dbReference type="Gene3D" id="3.30.300.30">
    <property type="match status" value="3"/>
</dbReference>
<dbReference type="EMBL" id="BACI01000108">
    <property type="protein sequence ID" value="GAA14505.1"/>
    <property type="molecule type" value="Genomic_DNA"/>
</dbReference>
<dbReference type="GO" id="GO:0043041">
    <property type="term" value="P:amino acid activation for nonribosomal peptide biosynthetic process"/>
    <property type="evidence" value="ECO:0007669"/>
    <property type="project" value="TreeGrafter"/>
</dbReference>
<dbReference type="CDD" id="cd19540">
    <property type="entry name" value="LCL_NRPS-like"/>
    <property type="match status" value="1"/>
</dbReference>
<dbReference type="Pfam" id="PF00668">
    <property type="entry name" value="Condensation"/>
    <property type="match status" value="3"/>
</dbReference>
<dbReference type="STRING" id="1027371.GOALK_108_00170"/>
<dbReference type="SUPFAM" id="SSF52777">
    <property type="entry name" value="CoA-dependent acyltransferases"/>
    <property type="match status" value="6"/>
</dbReference>
<dbReference type="SUPFAM" id="SSF47336">
    <property type="entry name" value="ACP-like"/>
    <property type="match status" value="3"/>
</dbReference>
<dbReference type="Gene3D" id="3.40.50.12780">
    <property type="entry name" value="N-terminal domain of ligase-like"/>
    <property type="match status" value="1"/>
</dbReference>
<sequence length="3142" mass="333391">MARTARALIDAGVGPEQTVVVAVSRSIDMLVAIHAVVAAGGAYVPIDLAAPAPRIAAMLETTDPVRILAVPDVALHLPAAFSGRLLDPTDLHLDRCDTPITDADRNSPLRPGHPAYVLFTSGSTGAPKAVSVPHEAIVNRLAWMQDCYPIDSRDVVLQKTPITFDVSVWELFWPLITGADLVLAEPDAHRDPAALAEVIGEQGVTVIHFVPTMLDAFLATAPVEAVLSSLRLVFTSGEALSVPTAQAVRARTTAALHNLYGPTEAAVDVTAVEVSDTADGAPIPIGRPMPGNTVHVLDHRLRPVPAGVTGELYLGGVQLARGYHARPDLTATRFVAAPWGNGERLYRTGDLVRRRRTAGDAAPVLDYLGRSDFQVKIRGQRVELGEIEAVASAHPAVRAVVVVTHDDPRLGTQLVAHLVVENDVSATSAELRAHLTAHLPDHMVPTHILFSDSLPTTTSGKIDRRALPAPETPVAIVGGATEARTPTEDVVLTLIREVLGDHVGIDDDFFAAGGNSLVATRVVAGIAAKLGVRVPVRAVFDGRTAAALAATADATQRGAAPVTEMARPDVLPLAPAQLQMWLHNRIDPASSEYLIVAPVRLPLTLDREALRAAVGDVVERHEILRTVYPESATGPRQVILARGEYDLDPVVSVLESPVAEGLSSEEDAVRAALSATVDLSEDLPLRIVVRELGHETVVVLAIHHVAADGWSLRVLAGDLERAFTARLNGGAPAWSPLPIQYADHVVRRAARLGAAADPSSELAGHLAHWKSTLADAPSLSAPEADADGSAPEVHHLALGPDEAERIRSLADRSGSTVFGVLHAALSLTLSRSGPGRDIIIGTPTSGRSDAIVADLVGMFVTMVPLRLDVDPHAGFDALVTRSRDVVVDAIDHGELDAEEIIEHLGLSRSGSRHPLIQATLTVDGGHPAAARDRAVTEAQAVRVDIPVARFDLEFTAAPTSDGGLDLALIHRPDVYRNSTAARLLARLGRVITTATATPATPLRDLDLLDDHERATLAALSGPEAPAPAFFTDAIGHRDHRLVGFDASGEWRAFDADEVAGRARQLARALIARGSGPESIVALALPRSVWSVVATRAVAETGAAFVPVDPAYPADRIAFMLRDSGASIIVTTNGFGEQMAGRDADLLVLDDPNTDAELTALPSGPIVDEELRAPRHLDQLAYLIFTSGSTGRPKAVAVTHRGVASFVTEQRGYGVDRDSRVLHFASPSFDAAVLELLMATDAGATTVVAPTDIYGADDLADLLRRERVTHAFLTPGVLDTIDPDDLPHLRTVVVGGDACSSATAQRWIAHGVQFFNAYGPTESTIMGTLAGPMTEADTDPMSVGRGITGTRIAVLDTTLAPCAPGVAGELYLAGTGLARGYHGRAALTAATFVADPDGPPGSRRYRTGDFVQVRSGAESDGPALVHRGRIDQQLKIRGHRIETGEIEALLRTHPQVRAAVVSPQSGPDGNATLVAHIVPAIDAVDPRVLLDHLRETLPGHAIPAAIVELDAIPLTPAGKVDLRALPAASFSVTAQVAPVTAHELLVTEVFAELLGREQVGATDDFFDAGGNSLIGAQAVARIRARSGREVSVRDLFDAPTAHALAERLDASPRRAGPVLGELPRPQQIPLSPAQQRMWFLNRFDPGALTENIPIVLRLTGQLDVPAFEAALHGLLARHEVFRTIYPDSAAGPHQVVLPADSTPTVLEKITARRDDLDSAIRGITRTTFDVTAQPPIRAVLLRVEGAGPDEHVFVLVAHHICADGLTMVMLAGELAGDYAGVGPAIGAPSVQYADYALWQRAVLDEGIANAQLHGWQERLRGAPPVVDLPLDRPRPSHPSGHGARIDFAIDAALHARIVQAANRLDATPFMVAHTALAVLLGRLGDNRDVVIGTPIAGRGEQHLDRVAGMFVNMLTLRTVIDGSATVEEAVAASKESALHAFSNALVPFDRIVGELGLPRSTSHHPVFQTALSFQNIGSMDLSLPGLEVEVIDDGVEVAEFDLHLTLADTFDAHGRPRGLTGQLVYATDLFDALTAAEFVERYQRILTAFVDTPGRAVGDLPLLSEEEQRSLTTTASRSDAETAVGRSAGLAAAFHAQAERTPDADAVIIGERVLSYREFAQQVTALARIVADHGVGPDDRVAITAPRGLPQLLAMYAVATVGAAYVPVDLSAPERASMILDVADPVLVLGVGPDAPGARPYCDLELLDVDSLNLIEGPDACEFPAPHPDTTAYVLFTSGSTGIPKGVSMSHAAVGEQLRWMQHRYPMAAGDSVLVKTSAGFDLSVWEYWWALGAGARVVIAEPDAERDGGELLRILDRHRITVLPTVPSALAMILDAGDPPATLTTVLCIGEELPAELVSRMRSAAPETIVHNLYGPTEAAVSVTGHEVTTPPAGRVPIGCPQPAVTIRVLDSRLQPVPVGVAGELYLGGIQLARGYHADPARTSTAFVADPFSAEASGDRMYRTGDLVRRNRDGSLDYLGRTDHQLKVRGFRIEPGEIEAALRRCAGVVDAAVVALAGADGQDRLVGFVTGDDAQAEVVRREAAQLLPAYLRPEVHVLDALPHNDNGKIDRARLPRPRPAERLYEAPQTELQQRVATVLAEVTGAARIGLGDNFFDVGGNSLSATRVAALLEAELGRRIPVRMLFDAVDVADLTAQIDALPADDPSGVDVPALVRGHDDEPAPLAPAQRRIWEAVNSGAGADWNVPVAVRFSGDLHSESLAAVLHPALVDVVDRHESLRTRHVLGENGPELVVLPTGGVTDLIGRGLEARDVEADELERVLTDLAWAELDVVNGPPLRLQLLRLDQRTHVLVLVTHHLSVDGQSMGPLTRDLVTAFVARSSDPDATASVLPEPGVRFRDYARWRTEILAADRERQLAYWTERLTAGTRDPGTGPALHTDRPRPERWESAGATVEFGIDAAVHTALEQYARTQSSSLFAVLQAAFAVILADLAGDPDVRVGTANANRSHVALDGVIGNFAEDLPMRLDVADARAFGDLTRDVHRQLLDGLAHPDISTPDLAAALGTERDPAGSSGHPLFPATLILQQAGADDAGMDEIDLGGVRICREPIPNTVAKHELEFTLLDVRDSDGPAGLTGTLLYPVALFDATTAEGVVDQMRAILETVAADPSGAPTTADLRSVRR</sequence>
<evidence type="ECO:0000256" key="3">
    <source>
        <dbReference type="ARBA" id="ARBA00022553"/>
    </source>
</evidence>
<dbReference type="Pfam" id="PF00550">
    <property type="entry name" value="PP-binding"/>
    <property type="match status" value="3"/>
</dbReference>
<dbReference type="CDD" id="cd05930">
    <property type="entry name" value="A_NRPS"/>
    <property type="match status" value="1"/>
</dbReference>
<dbReference type="Pfam" id="PF13193">
    <property type="entry name" value="AMP-binding_C"/>
    <property type="match status" value="3"/>
</dbReference>
<dbReference type="Gene3D" id="3.30.559.30">
    <property type="entry name" value="Nonribosomal peptide synthetase, condensation domain"/>
    <property type="match status" value="3"/>
</dbReference>
<dbReference type="InterPro" id="IPR006162">
    <property type="entry name" value="Ppantetheine_attach_site"/>
</dbReference>
<dbReference type="PANTHER" id="PTHR45527:SF1">
    <property type="entry name" value="FATTY ACID SYNTHASE"/>
    <property type="match status" value="1"/>
</dbReference>
<dbReference type="eggNOG" id="COG1020">
    <property type="taxonomic scope" value="Bacteria"/>
</dbReference>
<keyword evidence="3" id="KW-0597">Phosphoprotein</keyword>
<dbReference type="GO" id="GO:0044550">
    <property type="term" value="P:secondary metabolite biosynthetic process"/>
    <property type="evidence" value="ECO:0007669"/>
    <property type="project" value="UniProtKB-ARBA"/>
</dbReference>
<dbReference type="NCBIfam" id="NF003417">
    <property type="entry name" value="PRK04813.1"/>
    <property type="match status" value="3"/>
</dbReference>
<evidence type="ECO:0000259" key="4">
    <source>
        <dbReference type="PROSITE" id="PS50075"/>
    </source>
</evidence>
<evidence type="ECO:0000256" key="1">
    <source>
        <dbReference type="ARBA" id="ARBA00001957"/>
    </source>
</evidence>
<feature type="domain" description="Carrier" evidence="4">
    <location>
        <begin position="482"/>
        <end position="556"/>
    </location>
</feature>
<dbReference type="InterPro" id="IPR036736">
    <property type="entry name" value="ACP-like_sf"/>
</dbReference>
<dbReference type="SMART" id="SM00823">
    <property type="entry name" value="PKS_PP"/>
    <property type="match status" value="3"/>
</dbReference>
<organism evidence="5 6">
    <name type="scientific">Gordonia alkanivorans NBRC 16433</name>
    <dbReference type="NCBI Taxonomy" id="1027371"/>
    <lineage>
        <taxon>Bacteria</taxon>
        <taxon>Bacillati</taxon>
        <taxon>Actinomycetota</taxon>
        <taxon>Actinomycetes</taxon>
        <taxon>Mycobacteriales</taxon>
        <taxon>Gordoniaceae</taxon>
        <taxon>Gordonia</taxon>
    </lineage>
</organism>
<dbReference type="GO" id="GO:0008610">
    <property type="term" value="P:lipid biosynthetic process"/>
    <property type="evidence" value="ECO:0007669"/>
    <property type="project" value="UniProtKB-ARBA"/>
</dbReference>
<keyword evidence="2" id="KW-0596">Phosphopantetheine</keyword>
<evidence type="ECO:0000256" key="2">
    <source>
        <dbReference type="ARBA" id="ARBA00022450"/>
    </source>
</evidence>
<comment type="cofactor">
    <cofactor evidence="1">
        <name>pantetheine 4'-phosphate</name>
        <dbReference type="ChEBI" id="CHEBI:47942"/>
    </cofactor>
</comment>
<dbReference type="NCBIfam" id="TIGR01733">
    <property type="entry name" value="AA-adenyl-dom"/>
    <property type="match status" value="3"/>
</dbReference>
<dbReference type="InterPro" id="IPR009081">
    <property type="entry name" value="PP-bd_ACP"/>
</dbReference>
<dbReference type="RefSeq" id="WP_006360568.1">
    <property type="nucleotide sequence ID" value="NZ_BACI01000108.1"/>
</dbReference>
<dbReference type="InterPro" id="IPR045851">
    <property type="entry name" value="AMP-bd_C_sf"/>
</dbReference>
<dbReference type="GO" id="GO:0003824">
    <property type="term" value="F:catalytic activity"/>
    <property type="evidence" value="ECO:0007669"/>
    <property type="project" value="InterPro"/>
</dbReference>
<dbReference type="InterPro" id="IPR000873">
    <property type="entry name" value="AMP-dep_synth/lig_dom"/>
</dbReference>
<dbReference type="PROSITE" id="PS00012">
    <property type="entry name" value="PHOSPHOPANTETHEINE"/>
    <property type="match status" value="3"/>
</dbReference>
<evidence type="ECO:0000313" key="5">
    <source>
        <dbReference type="EMBL" id="GAA14505.1"/>
    </source>
</evidence>
<dbReference type="PANTHER" id="PTHR45527">
    <property type="entry name" value="NONRIBOSOMAL PEPTIDE SYNTHETASE"/>
    <property type="match status" value="1"/>
</dbReference>
<feature type="domain" description="Carrier" evidence="4">
    <location>
        <begin position="2586"/>
        <end position="2661"/>
    </location>
</feature>
<reference evidence="5 6" key="1">
    <citation type="submission" date="2011-05" db="EMBL/GenBank/DDBJ databases">
        <title>Whole genome shotgun sequence of Gordonia alkanivorans NBRC 16433.</title>
        <authorList>
            <person name="Hosoyama A."/>
            <person name="Nakamura S."/>
            <person name="Takarada H."/>
            <person name="Tsuchikane K."/>
            <person name="Yamazaki S."/>
            <person name="Fujita N."/>
        </authorList>
    </citation>
    <scope>NUCLEOTIDE SEQUENCE [LARGE SCALE GENOMIC DNA]</scope>
    <source>
        <strain evidence="5 6">NBRC 16433</strain>
    </source>
</reference>
<dbReference type="GO" id="GO:0005737">
    <property type="term" value="C:cytoplasm"/>
    <property type="evidence" value="ECO:0007669"/>
    <property type="project" value="TreeGrafter"/>
</dbReference>
<dbReference type="Gene3D" id="3.40.50.980">
    <property type="match status" value="4"/>
</dbReference>
<accession>F9W0W6</accession>
<dbReference type="InterPro" id="IPR020806">
    <property type="entry name" value="PKS_PP-bd"/>
</dbReference>
<dbReference type="InterPro" id="IPR001242">
    <property type="entry name" value="Condensation_dom"/>
</dbReference>
<comment type="caution">
    <text evidence="5">The sequence shown here is derived from an EMBL/GenBank/DDBJ whole genome shotgun (WGS) entry which is preliminary data.</text>
</comment>
<dbReference type="InterPro" id="IPR020845">
    <property type="entry name" value="AMP-binding_CS"/>
</dbReference>
<dbReference type="InterPro" id="IPR025110">
    <property type="entry name" value="AMP-bd_C"/>
</dbReference>
<dbReference type="GO" id="GO:0031177">
    <property type="term" value="F:phosphopantetheine binding"/>
    <property type="evidence" value="ECO:0007669"/>
    <property type="project" value="InterPro"/>
</dbReference>
<dbReference type="Pfam" id="PF00501">
    <property type="entry name" value="AMP-binding"/>
    <property type="match status" value="3"/>
</dbReference>
<dbReference type="InterPro" id="IPR042099">
    <property type="entry name" value="ANL_N_sf"/>
</dbReference>
<dbReference type="SUPFAM" id="SSF56801">
    <property type="entry name" value="Acetyl-CoA synthetase-like"/>
    <property type="match status" value="3"/>
</dbReference>
<dbReference type="Gene3D" id="3.30.559.10">
    <property type="entry name" value="Chloramphenicol acetyltransferase-like domain"/>
    <property type="match status" value="3"/>
</dbReference>
<dbReference type="PROSITE" id="PS00455">
    <property type="entry name" value="AMP_BINDING"/>
    <property type="match status" value="3"/>
</dbReference>
<dbReference type="FunFam" id="3.30.300.30:FF:000010">
    <property type="entry name" value="Enterobactin synthetase component F"/>
    <property type="match status" value="1"/>
</dbReference>
<protein>
    <submittedName>
        <fullName evidence="5">Putative non-ribosomal peptide synthetase</fullName>
    </submittedName>
</protein>
<feature type="domain" description="Carrier" evidence="4">
    <location>
        <begin position="1536"/>
        <end position="1611"/>
    </location>
</feature>
<dbReference type="PROSITE" id="PS50075">
    <property type="entry name" value="CARRIER"/>
    <property type="match status" value="3"/>
</dbReference>
<dbReference type="Gene3D" id="1.10.1200.10">
    <property type="entry name" value="ACP-like"/>
    <property type="match status" value="3"/>
</dbReference>
<gene>
    <name evidence="5" type="ORF">GOALK_108_00170</name>
</gene>
<dbReference type="FunFam" id="3.40.50.12780:FF:000012">
    <property type="entry name" value="Non-ribosomal peptide synthetase"/>
    <property type="match status" value="1"/>
</dbReference>
<dbReference type="FunFam" id="3.40.50.980:FF:000002">
    <property type="entry name" value="Enterobactin synthetase component F"/>
    <property type="match status" value="1"/>
</dbReference>
<dbReference type="UniPathway" id="UPA00011"/>